<proteinExistence type="predicted"/>
<dbReference type="PANTHER" id="PTHR40469:SF2">
    <property type="entry name" value="GALACTOSE-BINDING DOMAIN-LIKE SUPERFAMILY PROTEIN"/>
    <property type="match status" value="1"/>
</dbReference>
<dbReference type="InterPro" id="IPR029010">
    <property type="entry name" value="ThuA-like"/>
</dbReference>
<protein>
    <submittedName>
        <fullName evidence="2">ThuA domain-containing protein</fullName>
    </submittedName>
</protein>
<gene>
    <name evidence="2" type="ORF">MKO06_04240</name>
</gene>
<feature type="domain" description="ThuA-like" evidence="1">
    <location>
        <begin position="27"/>
        <end position="247"/>
    </location>
</feature>
<dbReference type="EMBL" id="JANCNS010000001">
    <property type="protein sequence ID" value="MCP9199105.1"/>
    <property type="molecule type" value="Genomic_DNA"/>
</dbReference>
<keyword evidence="3" id="KW-1185">Reference proteome</keyword>
<dbReference type="RefSeq" id="WP_241549416.1">
    <property type="nucleotide sequence ID" value="NZ_JANCNS010000001.1"/>
</dbReference>
<dbReference type="Gene3D" id="3.40.50.880">
    <property type="match status" value="1"/>
</dbReference>
<comment type="caution">
    <text evidence="2">The sequence shown here is derived from an EMBL/GenBank/DDBJ whole genome shotgun (WGS) entry which is preliminary data.</text>
</comment>
<dbReference type="AlphaFoldDB" id="A0A9X2I3D4"/>
<dbReference type="SUPFAM" id="SSF52317">
    <property type="entry name" value="Class I glutamine amidotransferase-like"/>
    <property type="match status" value="1"/>
</dbReference>
<name>A0A9X2I3D4_9FLAO</name>
<dbReference type="Pfam" id="PF06283">
    <property type="entry name" value="ThuA"/>
    <property type="match status" value="1"/>
</dbReference>
<reference evidence="2" key="1">
    <citation type="submission" date="2022-07" db="EMBL/GenBank/DDBJ databases">
        <title>Gramela sediminis sp. nov., isolated from deep-sea sediment of the Indian Ocean.</title>
        <authorList>
            <person name="Shi H."/>
        </authorList>
    </citation>
    <scope>NUCLEOTIDE SEQUENCE</scope>
    <source>
        <strain evidence="2">GC03-9</strain>
    </source>
</reference>
<sequence>MRNNKKYILMVFSLFFTWFHYSQEQFKALLFTKTAGWHHESIHEGVTAIRELSQKHNFEVQWHEDASRINDNFLKQFQVIIFLNTTGDILNEQQQQAFENFIRSGKGFVGIHSASDTEYGWPWYKKLVGRMFKIHPIPQTAMLEVENGNFPGMEFLPERFLWTDEWYEFQPEVYSEDLNILLSLDETTYDVEAQWGENIGKGMGEHPIAWYQDFDGGRSFYTGLGHIPAAYKDPLFLKHLYGGIYWAATGKGIKKP</sequence>
<dbReference type="Proteomes" id="UP001155280">
    <property type="component" value="Unassembled WGS sequence"/>
</dbReference>
<evidence type="ECO:0000313" key="3">
    <source>
        <dbReference type="Proteomes" id="UP001155280"/>
    </source>
</evidence>
<dbReference type="InterPro" id="IPR029062">
    <property type="entry name" value="Class_I_gatase-like"/>
</dbReference>
<dbReference type="PANTHER" id="PTHR40469">
    <property type="entry name" value="SECRETED GLYCOSYL HYDROLASE"/>
    <property type="match status" value="1"/>
</dbReference>
<evidence type="ECO:0000313" key="2">
    <source>
        <dbReference type="EMBL" id="MCP9199105.1"/>
    </source>
</evidence>
<organism evidence="2 3">
    <name type="scientific">Christiangramia oceanisediminis</name>
    <dbReference type="NCBI Taxonomy" id="2920386"/>
    <lineage>
        <taxon>Bacteria</taxon>
        <taxon>Pseudomonadati</taxon>
        <taxon>Bacteroidota</taxon>
        <taxon>Flavobacteriia</taxon>
        <taxon>Flavobacteriales</taxon>
        <taxon>Flavobacteriaceae</taxon>
        <taxon>Christiangramia</taxon>
    </lineage>
</organism>
<evidence type="ECO:0000259" key="1">
    <source>
        <dbReference type="Pfam" id="PF06283"/>
    </source>
</evidence>
<accession>A0A9X2I3D4</accession>